<feature type="compositionally biased region" description="Polar residues" evidence="1">
    <location>
        <begin position="11"/>
        <end position="20"/>
    </location>
</feature>
<organism evidence="2 3">
    <name type="scientific">Tremella mesenterica</name>
    <name type="common">Jelly fungus</name>
    <dbReference type="NCBI Taxonomy" id="5217"/>
    <lineage>
        <taxon>Eukaryota</taxon>
        <taxon>Fungi</taxon>
        <taxon>Dikarya</taxon>
        <taxon>Basidiomycota</taxon>
        <taxon>Agaricomycotina</taxon>
        <taxon>Tremellomycetes</taxon>
        <taxon>Tremellales</taxon>
        <taxon>Tremellaceae</taxon>
        <taxon>Tremella</taxon>
    </lineage>
</organism>
<keyword evidence="3" id="KW-1185">Reference proteome</keyword>
<evidence type="ECO:0008006" key="4">
    <source>
        <dbReference type="Google" id="ProtNLM"/>
    </source>
</evidence>
<dbReference type="Proteomes" id="UP000289152">
    <property type="component" value="Unassembled WGS sequence"/>
</dbReference>
<feature type="compositionally biased region" description="Basic residues" evidence="1">
    <location>
        <begin position="1"/>
        <end position="10"/>
    </location>
</feature>
<comment type="caution">
    <text evidence="2">The sequence shown here is derived from an EMBL/GenBank/DDBJ whole genome shotgun (WGS) entry which is preliminary data.</text>
</comment>
<proteinExistence type="predicted"/>
<feature type="compositionally biased region" description="Polar residues" evidence="1">
    <location>
        <begin position="535"/>
        <end position="546"/>
    </location>
</feature>
<dbReference type="InterPro" id="IPR012535">
    <property type="entry name" value="Cell_div_Cdc14"/>
</dbReference>
<feature type="compositionally biased region" description="Polar residues" evidence="1">
    <location>
        <begin position="377"/>
        <end position="392"/>
    </location>
</feature>
<feature type="region of interest" description="Disordered" evidence="1">
    <location>
        <begin position="474"/>
        <end position="662"/>
    </location>
</feature>
<feature type="region of interest" description="Disordered" evidence="1">
    <location>
        <begin position="69"/>
        <end position="88"/>
    </location>
</feature>
<dbReference type="PANTHER" id="PTHR34065">
    <property type="entry name" value="CELL DIVISION CONTROL PROTEIN 14"/>
    <property type="match status" value="1"/>
</dbReference>
<feature type="compositionally biased region" description="Pro residues" evidence="1">
    <location>
        <begin position="575"/>
        <end position="592"/>
    </location>
</feature>
<gene>
    <name evidence="2" type="ORF">M231_08095</name>
</gene>
<feature type="region of interest" description="Disordered" evidence="1">
    <location>
        <begin position="1"/>
        <end position="63"/>
    </location>
</feature>
<dbReference type="EMBL" id="SDIL01000243">
    <property type="protein sequence ID" value="RXK34651.1"/>
    <property type="molecule type" value="Genomic_DNA"/>
</dbReference>
<dbReference type="VEuPathDB" id="FungiDB:TREMEDRAFT_73303"/>
<feature type="compositionally biased region" description="Low complexity" evidence="1">
    <location>
        <begin position="394"/>
        <end position="407"/>
    </location>
</feature>
<name>A0A4Q1BF49_TREME</name>
<dbReference type="AlphaFoldDB" id="A0A4Q1BF49"/>
<evidence type="ECO:0000313" key="3">
    <source>
        <dbReference type="Proteomes" id="UP000289152"/>
    </source>
</evidence>
<evidence type="ECO:0000313" key="2">
    <source>
        <dbReference type="EMBL" id="RXK34651.1"/>
    </source>
</evidence>
<evidence type="ECO:0000256" key="1">
    <source>
        <dbReference type="SAM" id="MobiDB-lite"/>
    </source>
</evidence>
<protein>
    <recommendedName>
        <fullName evidence="4">Cell division control protein 14</fullName>
    </recommendedName>
</protein>
<feature type="compositionally biased region" description="Low complexity" evidence="1">
    <location>
        <begin position="615"/>
        <end position="627"/>
    </location>
</feature>
<dbReference type="OrthoDB" id="5357220at2759"/>
<reference evidence="2 3" key="1">
    <citation type="submission" date="2016-06" db="EMBL/GenBank/DDBJ databases">
        <title>Evolution of pathogenesis and genome organization in the Tremellales.</title>
        <authorList>
            <person name="Cuomo C."/>
            <person name="Litvintseva A."/>
            <person name="Heitman J."/>
            <person name="Chen Y."/>
            <person name="Sun S."/>
            <person name="Springer D."/>
            <person name="Dromer F."/>
            <person name="Young S."/>
            <person name="Zeng Q."/>
            <person name="Chapman S."/>
            <person name="Gujja S."/>
            <person name="Saif S."/>
            <person name="Birren B."/>
        </authorList>
    </citation>
    <scope>NUCLEOTIDE SEQUENCE [LARGE SCALE GENOMIC DNA]</scope>
    <source>
        <strain evidence="2 3">ATCC 28783</strain>
    </source>
</reference>
<dbReference type="STRING" id="5217.A0A4Q1BF49"/>
<accession>A0A4Q1BF49</accession>
<feature type="region of interest" description="Disordered" evidence="1">
    <location>
        <begin position="295"/>
        <end position="337"/>
    </location>
</feature>
<feature type="compositionally biased region" description="Basic and acidic residues" evidence="1">
    <location>
        <begin position="644"/>
        <end position="662"/>
    </location>
</feature>
<feature type="compositionally biased region" description="Low complexity" evidence="1">
    <location>
        <begin position="300"/>
        <end position="329"/>
    </location>
</feature>
<dbReference type="InParanoid" id="A0A4Q1BF49"/>
<feature type="compositionally biased region" description="Low complexity" evidence="1">
    <location>
        <begin position="474"/>
        <end position="506"/>
    </location>
</feature>
<dbReference type="PANTHER" id="PTHR34065:SF1">
    <property type="entry name" value="CELL DIVISION CONTROL PROTEIN 14"/>
    <property type="match status" value="1"/>
</dbReference>
<dbReference type="Pfam" id="PF08045">
    <property type="entry name" value="CDC14"/>
    <property type="match status" value="1"/>
</dbReference>
<feature type="region of interest" description="Disordered" evidence="1">
    <location>
        <begin position="362"/>
        <end position="458"/>
    </location>
</feature>
<feature type="compositionally biased region" description="Polar residues" evidence="1">
    <location>
        <begin position="408"/>
        <end position="429"/>
    </location>
</feature>
<sequence>MSRPQGHRKSQSTSALNVLASSSSKHDLSSQSRPARHRARPSGLPAVPESNGASAHMSQLPGLTDRRYSRAETEVGNKPQIRKNSEQSVVRMEDVRGWLNDVRSLRSSERRRLSALKHLEKTLVASCADEGKRPSLEDLVGAHIHDPLLALMSRHAEALAIRANSTHSSLSPGDELAALLVPELSIIVVILQGLCLLSRKAKLAVAESWVLEITIDLSLLLRAQIPKDNERPIVYNILELLCCVLVDSPTNAREFERLSGLEAVVRVLKGTGVAKDVRMKCIEFLYFYLLPEQNSPQRATSTGSTSSSSSAESTLFPPSPLSSTESDSSARMVSPSPAAHVIPSDNLAAKIHYPDIDIPFVPMTPRKPPQPNLGYLTPSTTRRVSGSTTPSLPTVPASPRVPASPSTKRLSSLAETSPDTTIVASSRKSQPARDWRRSSTADNMDAGLGFGLPSGQDGMKRSATAIRLASHAPSFTDPFASSTPTSSSSTTPTPSAAPTPITRSTTQPSLVVSDSEAKPSHRRPSSIHRGPREPPQSTTPTITVPETPQPRTPKIRHSRTQSHMSSLAAHAEEAPPLPAPTPSRGLAPPPNPSALTRSPSSKPHRAFPAALTRGLPPSTSSPALTPLGMTKRVSSGGRPSLSVDKVEKNLPHEKNKGPGVKSVEEKKKLLGMWLGNVDQLVQGVEKVSFWGSVGGKKG</sequence>